<dbReference type="EMBL" id="JBHRTE010000037">
    <property type="protein sequence ID" value="MFC3168036.1"/>
    <property type="molecule type" value="Genomic_DNA"/>
</dbReference>
<proteinExistence type="predicted"/>
<feature type="transmembrane region" description="Helical" evidence="1">
    <location>
        <begin position="82"/>
        <end position="105"/>
    </location>
</feature>
<feature type="transmembrane region" description="Helical" evidence="1">
    <location>
        <begin position="148"/>
        <end position="171"/>
    </location>
</feature>
<keyword evidence="1" id="KW-0812">Transmembrane</keyword>
<protein>
    <submittedName>
        <fullName evidence="2">Uncharacterized protein</fullName>
    </submittedName>
</protein>
<dbReference type="Proteomes" id="UP001595557">
    <property type="component" value="Unassembled WGS sequence"/>
</dbReference>
<evidence type="ECO:0000256" key="1">
    <source>
        <dbReference type="SAM" id="Phobius"/>
    </source>
</evidence>
<feature type="transmembrane region" description="Helical" evidence="1">
    <location>
        <begin position="112"/>
        <end position="128"/>
    </location>
</feature>
<keyword evidence="1" id="KW-1133">Transmembrane helix</keyword>
<accession>A0ABV7IIW0</accession>
<keyword evidence="1" id="KW-0472">Membrane</keyword>
<name>A0ABV7IIW0_9RHOB</name>
<feature type="transmembrane region" description="Helical" evidence="1">
    <location>
        <begin position="37"/>
        <end position="62"/>
    </location>
</feature>
<sequence>MGQAKGDDVDRPLMMEQSAAAMQGADRRTRRIRIAQVDAVAGAVFLLALLLSLCGTAVTYFSDNAVLHRLAELFLFEEERNLPTLLNFTLLVANMVAMSAVALFAFGGGDRWRWHWLLLALMFLFLAYDEAAQVHEGLNRVMEGVVDASGFLAFAWVVPGMAAVLLAGLAFSRFLLALPRRNAVLFVLAGALFVGGALGVEMIGANLWWSHGWDNVAYSLLATVEEALEMTGLIVLLHATLDVLAGPGGALRLELRRAGQGDR</sequence>
<keyword evidence="3" id="KW-1185">Reference proteome</keyword>
<feature type="transmembrane region" description="Helical" evidence="1">
    <location>
        <begin position="183"/>
        <end position="210"/>
    </location>
</feature>
<comment type="caution">
    <text evidence="2">The sequence shown here is derived from an EMBL/GenBank/DDBJ whole genome shotgun (WGS) entry which is preliminary data.</text>
</comment>
<evidence type="ECO:0000313" key="3">
    <source>
        <dbReference type="Proteomes" id="UP001595557"/>
    </source>
</evidence>
<reference evidence="3" key="1">
    <citation type="journal article" date="2019" name="Int. J. Syst. Evol. Microbiol.">
        <title>The Global Catalogue of Microorganisms (GCM) 10K type strain sequencing project: providing services to taxonomists for standard genome sequencing and annotation.</title>
        <authorList>
            <consortium name="The Broad Institute Genomics Platform"/>
            <consortium name="The Broad Institute Genome Sequencing Center for Infectious Disease"/>
            <person name="Wu L."/>
            <person name="Ma J."/>
        </authorList>
    </citation>
    <scope>NUCLEOTIDE SEQUENCE [LARGE SCALE GENOMIC DNA]</scope>
    <source>
        <strain evidence="3">KCTC 52239</strain>
    </source>
</reference>
<organism evidence="2 3">
    <name type="scientific">Paracoccus fontiphilus</name>
    <dbReference type="NCBI Taxonomy" id="1815556"/>
    <lineage>
        <taxon>Bacteria</taxon>
        <taxon>Pseudomonadati</taxon>
        <taxon>Pseudomonadota</taxon>
        <taxon>Alphaproteobacteria</taxon>
        <taxon>Rhodobacterales</taxon>
        <taxon>Paracoccaceae</taxon>
        <taxon>Paracoccus</taxon>
    </lineage>
</organism>
<gene>
    <name evidence="2" type="ORF">ACFOD7_08245</name>
</gene>
<evidence type="ECO:0000313" key="2">
    <source>
        <dbReference type="EMBL" id="MFC3168036.1"/>
    </source>
</evidence>